<dbReference type="GO" id="GO:0051603">
    <property type="term" value="P:proteolysis involved in protein catabolic process"/>
    <property type="evidence" value="ECO:0007669"/>
    <property type="project" value="TreeGrafter"/>
</dbReference>
<evidence type="ECO:0000256" key="6">
    <source>
        <dbReference type="ARBA" id="ARBA00023049"/>
    </source>
</evidence>
<gene>
    <name evidence="9" type="ORF">CSW64_21510</name>
</gene>
<sequence length="656" mass="69685">MSRNQSGVRGDTRHEAHPGAGRRLPAAGGLHDHERQVGGRSRRHEARAGRAHPGRRARHPAPSVDGLGGPGAARGLDDRRARQSPGRHRGGPGGQVSRLQAARPGRRHGGPQRPAAAAARRGRQLDPAVPVRFHPAADEVGIIRLDPRRGRQDAGRDLSGGLRPVRLRTRVLFQRRSRGDDGWHGRVGRRHSAGRSAGLRVPGRSEDGAGRLVQPGPGFAQRRHAFAGGRGGADQRTSEGHSAVRRATALFAAGALLVGQGGWAAEAGPRAAGLRPAENTDEGGLWSASDKAEGAAKTKAEVNSDPALTAYVRGVACKVASDHCNDVRVYVMDRPFFNAQMAPNGYMEVWSGLLLRATDEAELAFVLGHETSHFSHQHSLNAWRAAKARSNAVMALSVAVAVAGAAAGANSGSASAARSINDAAGAVVDIIYLAAIASLFSFSREQEEDADRLGAELAIKAGYEAKAGADIWRALQAETAASDFPKVRKEQAVASIFSTHPVTNDRIAALDAQAKAHPEGGDAGRARYRAAIRPHLGAWLKDDLRRRDYGQTLHLIERLAADGEDLGVLGFYKGEAYRRRRGDSDAGLALEAYQKASAHPDAPTAVWRELGDLQMKAGQSDGARQSYAAYLAKAPDAQDRWMVEANLKKLNGSSGT</sequence>
<keyword evidence="2" id="KW-0645">Protease</keyword>
<dbReference type="PANTHER" id="PTHR22726">
    <property type="entry name" value="METALLOENDOPEPTIDASE OMA1"/>
    <property type="match status" value="1"/>
</dbReference>
<dbReference type="GO" id="GO:0046872">
    <property type="term" value="F:metal ion binding"/>
    <property type="evidence" value="ECO:0007669"/>
    <property type="project" value="UniProtKB-KW"/>
</dbReference>
<evidence type="ECO:0000256" key="5">
    <source>
        <dbReference type="ARBA" id="ARBA00022833"/>
    </source>
</evidence>
<dbReference type="GO" id="GO:0004222">
    <property type="term" value="F:metalloendopeptidase activity"/>
    <property type="evidence" value="ECO:0007669"/>
    <property type="project" value="InterPro"/>
</dbReference>
<dbReference type="PANTHER" id="PTHR22726:SF1">
    <property type="entry name" value="METALLOENDOPEPTIDASE OMA1, MITOCHONDRIAL"/>
    <property type="match status" value="1"/>
</dbReference>
<dbReference type="Gene3D" id="3.30.2010.10">
    <property type="entry name" value="Metalloproteases ('zincins'), catalytic domain"/>
    <property type="match status" value="1"/>
</dbReference>
<keyword evidence="6" id="KW-0482">Metalloprotease</keyword>
<evidence type="ECO:0000256" key="3">
    <source>
        <dbReference type="ARBA" id="ARBA00022723"/>
    </source>
</evidence>
<feature type="region of interest" description="Disordered" evidence="7">
    <location>
        <begin position="272"/>
        <end position="292"/>
    </location>
</feature>
<evidence type="ECO:0000256" key="1">
    <source>
        <dbReference type="ARBA" id="ARBA00001947"/>
    </source>
</evidence>
<dbReference type="SUPFAM" id="SSF48452">
    <property type="entry name" value="TPR-like"/>
    <property type="match status" value="1"/>
</dbReference>
<dbReference type="InterPro" id="IPR051156">
    <property type="entry name" value="Mito/Outer_Membr_Metalloprot"/>
</dbReference>
<evidence type="ECO:0000256" key="4">
    <source>
        <dbReference type="ARBA" id="ARBA00022801"/>
    </source>
</evidence>
<keyword evidence="4" id="KW-0378">Hydrolase</keyword>
<dbReference type="KEGG" id="cmb:CSW64_21510"/>
<accession>A0A2D2B4H4</accession>
<protein>
    <recommendedName>
        <fullName evidence="8">Peptidase M48 domain-containing protein</fullName>
    </recommendedName>
</protein>
<keyword evidence="10" id="KW-1185">Reference proteome</keyword>
<feature type="compositionally biased region" description="Low complexity" evidence="7">
    <location>
        <begin position="18"/>
        <end position="29"/>
    </location>
</feature>
<dbReference type="Proteomes" id="UP000228945">
    <property type="component" value="Chromosome"/>
</dbReference>
<dbReference type="EMBL" id="CP024201">
    <property type="protein sequence ID" value="ATQ45149.1"/>
    <property type="molecule type" value="Genomic_DNA"/>
</dbReference>
<dbReference type="GO" id="GO:0016020">
    <property type="term" value="C:membrane"/>
    <property type="evidence" value="ECO:0007669"/>
    <property type="project" value="TreeGrafter"/>
</dbReference>
<feature type="compositionally biased region" description="Basic residues" evidence="7">
    <location>
        <begin position="40"/>
        <end position="59"/>
    </location>
</feature>
<feature type="region of interest" description="Disordered" evidence="7">
    <location>
        <begin position="1"/>
        <end position="128"/>
    </location>
</feature>
<proteinExistence type="predicted"/>
<organism evidence="9 10">
    <name type="scientific">Caulobacter mirabilis</name>
    <dbReference type="NCBI Taxonomy" id="69666"/>
    <lineage>
        <taxon>Bacteria</taxon>
        <taxon>Pseudomonadati</taxon>
        <taxon>Pseudomonadota</taxon>
        <taxon>Alphaproteobacteria</taxon>
        <taxon>Caulobacterales</taxon>
        <taxon>Caulobacteraceae</taxon>
        <taxon>Caulobacter</taxon>
    </lineage>
</organism>
<dbReference type="InterPro" id="IPR001915">
    <property type="entry name" value="Peptidase_M48"/>
</dbReference>
<feature type="domain" description="Peptidase M48" evidence="8">
    <location>
        <begin position="307"/>
        <end position="512"/>
    </location>
</feature>
<keyword evidence="5" id="KW-0862">Zinc</keyword>
<evidence type="ECO:0000259" key="8">
    <source>
        <dbReference type="Pfam" id="PF01435"/>
    </source>
</evidence>
<evidence type="ECO:0000313" key="9">
    <source>
        <dbReference type="EMBL" id="ATQ45149.1"/>
    </source>
</evidence>
<dbReference type="Pfam" id="PF01435">
    <property type="entry name" value="Peptidase_M48"/>
    <property type="match status" value="1"/>
</dbReference>
<name>A0A2D2B4H4_9CAUL</name>
<evidence type="ECO:0000256" key="7">
    <source>
        <dbReference type="SAM" id="MobiDB-lite"/>
    </source>
</evidence>
<keyword evidence="3" id="KW-0479">Metal-binding</keyword>
<dbReference type="InterPro" id="IPR011990">
    <property type="entry name" value="TPR-like_helical_dom_sf"/>
</dbReference>
<evidence type="ECO:0000313" key="10">
    <source>
        <dbReference type="Proteomes" id="UP000228945"/>
    </source>
</evidence>
<dbReference type="AlphaFoldDB" id="A0A2D2B4H4"/>
<dbReference type="Gene3D" id="1.25.40.10">
    <property type="entry name" value="Tetratricopeptide repeat domain"/>
    <property type="match status" value="1"/>
</dbReference>
<evidence type="ECO:0000256" key="2">
    <source>
        <dbReference type="ARBA" id="ARBA00022670"/>
    </source>
</evidence>
<feature type="region of interest" description="Disordered" evidence="7">
    <location>
        <begin position="179"/>
        <end position="241"/>
    </location>
</feature>
<dbReference type="CDD" id="cd07324">
    <property type="entry name" value="M48C_Oma1-like"/>
    <property type="match status" value="1"/>
</dbReference>
<comment type="cofactor">
    <cofactor evidence="1">
        <name>Zn(2+)</name>
        <dbReference type="ChEBI" id="CHEBI:29105"/>
    </cofactor>
</comment>
<reference evidence="9 10" key="1">
    <citation type="submission" date="2017-10" db="EMBL/GenBank/DDBJ databases">
        <title>Genome sequence of Caulobacter mirabilis FWC38.</title>
        <authorList>
            <person name="Fiebig A."/>
            <person name="Crosson S."/>
        </authorList>
    </citation>
    <scope>NUCLEOTIDE SEQUENCE [LARGE SCALE GENOMIC DNA]</scope>
    <source>
        <strain evidence="9 10">FWC 38</strain>
    </source>
</reference>